<dbReference type="GO" id="GO:0071526">
    <property type="term" value="P:semaphorin-plexin signaling pathway"/>
    <property type="evidence" value="ECO:0007669"/>
    <property type="project" value="TreeGrafter"/>
</dbReference>
<evidence type="ECO:0000313" key="25">
    <source>
        <dbReference type="RefSeq" id="XP_027460815.1"/>
    </source>
</evidence>
<evidence type="ECO:0000256" key="3">
    <source>
        <dbReference type="ARBA" id="ARBA00022473"/>
    </source>
</evidence>
<evidence type="ECO:0000256" key="10">
    <source>
        <dbReference type="ARBA" id="ARBA00022989"/>
    </source>
</evidence>
<dbReference type="Gene3D" id="2.130.10.10">
    <property type="entry name" value="YVTN repeat-like/Quinoprotein amine dehydrogenase"/>
    <property type="match status" value="1"/>
</dbReference>
<evidence type="ECO:0000256" key="5">
    <source>
        <dbReference type="ARBA" id="ARBA00022553"/>
    </source>
</evidence>
<keyword evidence="6 21" id="KW-0812">Transmembrane</keyword>
<dbReference type="InterPro" id="IPR001627">
    <property type="entry name" value="Semap_dom"/>
</dbReference>
<comment type="caution">
    <text evidence="19">Lacks conserved residue(s) required for the propagation of feature annotation.</text>
</comment>
<accession>A0A6J2DWG0</accession>
<feature type="region of interest" description="Disordered" evidence="20">
    <location>
        <begin position="701"/>
        <end position="722"/>
    </location>
</feature>
<evidence type="ECO:0000256" key="2">
    <source>
        <dbReference type="ARBA" id="ARBA00009492"/>
    </source>
</evidence>
<evidence type="ECO:0000256" key="20">
    <source>
        <dbReference type="SAM" id="MobiDB-lite"/>
    </source>
</evidence>
<evidence type="ECO:0000256" key="18">
    <source>
        <dbReference type="ARBA" id="ARBA00080740"/>
    </source>
</evidence>
<evidence type="ECO:0000256" key="11">
    <source>
        <dbReference type="ARBA" id="ARBA00023136"/>
    </source>
</evidence>
<feature type="region of interest" description="Disordered" evidence="20">
    <location>
        <begin position="858"/>
        <end position="912"/>
    </location>
</feature>
<evidence type="ECO:0000259" key="23">
    <source>
        <dbReference type="PROSITE" id="PS51004"/>
    </source>
</evidence>
<evidence type="ECO:0000313" key="24">
    <source>
        <dbReference type="Proteomes" id="UP000515165"/>
    </source>
</evidence>
<dbReference type="GO" id="GO:0005886">
    <property type="term" value="C:plasma membrane"/>
    <property type="evidence" value="ECO:0007669"/>
    <property type="project" value="UniProtKB-SubCell"/>
</dbReference>
<evidence type="ECO:0000256" key="9">
    <source>
        <dbReference type="ARBA" id="ARBA00022902"/>
    </source>
</evidence>
<dbReference type="Proteomes" id="UP000515165">
    <property type="component" value="Chromosome 5"/>
</dbReference>
<dbReference type="GO" id="GO:0007411">
    <property type="term" value="P:axon guidance"/>
    <property type="evidence" value="ECO:0007669"/>
    <property type="project" value="TreeGrafter"/>
</dbReference>
<dbReference type="InterPro" id="IPR002165">
    <property type="entry name" value="Plexin_repeat"/>
</dbReference>
<keyword evidence="7 22" id="KW-0732">Signal</keyword>
<keyword evidence="4" id="KW-1003">Cell membrane</keyword>
<comment type="function">
    <text evidence="14">Cell surface receptor for PLXNA2 that plays an important role in cell-cell signaling. Required for normal granule cell migration in the developing cerebellum. Promotes reorganization of the actin cytoskeleton and plays an important role in axon guidance in the developing central nervous system. Can act as repulsive axon guidance cue. Has repulsive action towards migrating granular neurons. May play a role in channeling sympathetic axons into the sympathetic chains and controlling the temporal sequence of sympathetic target innervation.</text>
</comment>
<dbReference type="GO" id="GO:0045499">
    <property type="term" value="F:chemorepellent activity"/>
    <property type="evidence" value="ECO:0007669"/>
    <property type="project" value="TreeGrafter"/>
</dbReference>
<keyword evidence="5" id="KW-0597">Phosphoprotein</keyword>
<reference evidence="25" key="1">
    <citation type="submission" date="2025-08" db="UniProtKB">
        <authorList>
            <consortium name="RefSeq"/>
        </authorList>
    </citation>
    <scope>IDENTIFICATION</scope>
    <source>
        <tissue evidence="25">Blood</tissue>
    </source>
</reference>
<dbReference type="SUPFAM" id="SSF101912">
    <property type="entry name" value="Sema domain"/>
    <property type="match status" value="1"/>
</dbReference>
<keyword evidence="12" id="KW-1015">Disulfide bond</keyword>
<keyword evidence="9" id="KW-0524">Neurogenesis</keyword>
<sequence length="975" mass="108416">MRSEALLLYFTLLHFAGAGFPEDSEPISISHGNYTKQYPVFVGHKPGRNSTQRHRMDIQMMVIMNRTLYIAARDHIYTVDMDTSHTEEIYCSKKLTWKSRQADVDTCRMKGKHKDECHNFIKVLLKKNDDTLFVCGTNAFNPSCRNYKMDTLEPFGDEFSGMARCPYDAKHANVALFADGKLYSATVTDFLAIDAVIYRSLGDSPTLRTVKHDSKWLKEPYFVQAVDYGDYIYFFFREIAVEYNTMGKVVFPRVAQVCKNDMGGSQRVLEKQWTSFLKARLNCSVPGDSHFYFNILQAVTDVIHINGRDVVLATFSTPYNSIPGSAVCAYDMLDIANVFTGRFKEQKSPDSTWTPVPDERVPKPRPGCCAGSSSLEKYATSNEFPDDTLNFIKTHPLMDEAVPSVINKPWFLRTMVRYRLTKIAVDTAAGPYQNHTVVFLGSEKGVILKFLARIGNSGFLNDSIFLEEMSVYNPEKCSYDGVEDRRIVGMQLDRASGSLYAAFSTCVVKLPLGRCERHGKCKKTCIASRDPYCGWVKEGGSCAHLSPSSRLTFEQDIERGNTDGLGDCHNSFVALNGVIRESYLKGHDQLVPVTLLAIAVILAFVMGAVFSGIIVYCVCDHRRKDVSAVQRKEKELTHSRRGSMSSVTKLSGLFGDTQSKDPKPEAILTPLMHNGKLPTPGNTAKMLIKADQHHLDLAALPTPESTPTLQQKRKPSRGSREWERNQNLINACTKDMPPMGSPVIPTDLPLRASPSHIPSVVVLPITQQGYQHEYVDQPKMSEVAQMALEDQAATLEYKTIKEHLSSKSPNHGVNLVENLDSLPPKVPQREASLGPPGASLSQNGLSKRLEMHHSSSYGLDYKRSYPTNSLTRSHQATTLKRNNTNCSNSSHLSRNQSFGRGDNPPPAPQRVDSIQVHGAQPAGQAVTVSRQPSLNAYNSLTRSGLKRTPSLKPDVPPKPSFAPLSTSMKPNDACT</sequence>
<dbReference type="SMART" id="SM00630">
    <property type="entry name" value="Sema"/>
    <property type="match status" value="1"/>
</dbReference>
<organism evidence="24 25">
    <name type="scientific">Zalophus californianus</name>
    <name type="common">California sealion</name>
    <dbReference type="NCBI Taxonomy" id="9704"/>
    <lineage>
        <taxon>Eukaryota</taxon>
        <taxon>Metazoa</taxon>
        <taxon>Chordata</taxon>
        <taxon>Craniata</taxon>
        <taxon>Vertebrata</taxon>
        <taxon>Euteleostomi</taxon>
        <taxon>Mammalia</taxon>
        <taxon>Eutheria</taxon>
        <taxon>Laurasiatheria</taxon>
        <taxon>Carnivora</taxon>
        <taxon>Caniformia</taxon>
        <taxon>Pinnipedia</taxon>
        <taxon>Otariidae</taxon>
        <taxon>Zalophus</taxon>
    </lineage>
</organism>
<dbReference type="CTD" id="57556"/>
<dbReference type="AlphaFoldDB" id="A0A6J2DWG0"/>
<dbReference type="InterPro" id="IPR015943">
    <property type="entry name" value="WD40/YVTN_repeat-like_dom_sf"/>
</dbReference>
<keyword evidence="11 21" id="KW-0472">Membrane</keyword>
<comment type="subcellular location">
    <subcellularLocation>
        <location evidence="1">Cell membrane</location>
        <topology evidence="1">Single-pass type I membrane protein</topology>
    </subcellularLocation>
</comment>
<evidence type="ECO:0000256" key="22">
    <source>
        <dbReference type="SAM" id="SignalP"/>
    </source>
</evidence>
<keyword evidence="3" id="KW-0217">Developmental protein</keyword>
<dbReference type="GO" id="GO:2001224">
    <property type="term" value="P:positive regulation of neuron migration"/>
    <property type="evidence" value="ECO:0007669"/>
    <property type="project" value="TreeGrafter"/>
</dbReference>
<evidence type="ECO:0000256" key="13">
    <source>
        <dbReference type="ARBA" id="ARBA00023180"/>
    </source>
</evidence>
<evidence type="ECO:0000256" key="16">
    <source>
        <dbReference type="ARBA" id="ARBA00074111"/>
    </source>
</evidence>
<dbReference type="GeneID" id="113928846"/>
<dbReference type="GO" id="GO:0030215">
    <property type="term" value="F:semaphorin receptor binding"/>
    <property type="evidence" value="ECO:0007669"/>
    <property type="project" value="InterPro"/>
</dbReference>
<feature type="signal peptide" evidence="22">
    <location>
        <begin position="1"/>
        <end position="18"/>
    </location>
</feature>
<keyword evidence="13" id="KW-0325">Glycoprotein</keyword>
<evidence type="ECO:0000256" key="15">
    <source>
        <dbReference type="ARBA" id="ARBA00063062"/>
    </source>
</evidence>
<name>A0A6J2DWG0_ZALCA</name>
<feature type="region of interest" description="Disordered" evidence="20">
    <location>
        <begin position="805"/>
        <end position="843"/>
    </location>
</feature>
<evidence type="ECO:0000256" key="12">
    <source>
        <dbReference type="ARBA" id="ARBA00023157"/>
    </source>
</evidence>
<evidence type="ECO:0000256" key="7">
    <source>
        <dbReference type="ARBA" id="ARBA00022729"/>
    </source>
</evidence>
<keyword evidence="24" id="KW-1185">Reference proteome</keyword>
<protein>
    <recommendedName>
        <fullName evidence="16">Semaphorin-6A</fullName>
    </recommendedName>
    <alternativeName>
        <fullName evidence="18">Semaphorin VIA</fullName>
    </alternativeName>
    <alternativeName>
        <fullName evidence="17">Semaphorin-6A-1</fullName>
    </alternativeName>
</protein>
<evidence type="ECO:0000256" key="17">
    <source>
        <dbReference type="ARBA" id="ARBA00079635"/>
    </source>
</evidence>
<feature type="compositionally biased region" description="Polar residues" evidence="20">
    <location>
        <begin position="963"/>
        <end position="975"/>
    </location>
</feature>
<dbReference type="FunFam" id="3.30.1680.10:FF:000007">
    <property type="entry name" value="semaphorin-6A isoform X1"/>
    <property type="match status" value="1"/>
</dbReference>
<evidence type="ECO:0000256" key="21">
    <source>
        <dbReference type="SAM" id="Phobius"/>
    </source>
</evidence>
<feature type="transmembrane region" description="Helical" evidence="21">
    <location>
        <begin position="590"/>
        <end position="618"/>
    </location>
</feature>
<evidence type="ECO:0000256" key="14">
    <source>
        <dbReference type="ARBA" id="ARBA00053495"/>
    </source>
</evidence>
<dbReference type="InterPro" id="IPR036352">
    <property type="entry name" value="Semap_dom_sf"/>
</dbReference>
<dbReference type="CDD" id="cd11266">
    <property type="entry name" value="Sema_6A"/>
    <property type="match status" value="1"/>
</dbReference>
<dbReference type="PANTHER" id="PTHR11036">
    <property type="entry name" value="SEMAPHORIN"/>
    <property type="match status" value="1"/>
</dbReference>
<dbReference type="PANTHER" id="PTHR11036:SF12">
    <property type="entry name" value="SEMAPHORIN-6A"/>
    <property type="match status" value="1"/>
</dbReference>
<feature type="domain" description="Sema" evidence="23">
    <location>
        <begin position="24"/>
        <end position="512"/>
    </location>
</feature>
<dbReference type="InterPro" id="IPR027231">
    <property type="entry name" value="Semaphorin"/>
</dbReference>
<dbReference type="Gene3D" id="3.30.1680.10">
    <property type="entry name" value="ligand-binding face of the semaphorins, domain 2"/>
    <property type="match status" value="1"/>
</dbReference>
<feature type="compositionally biased region" description="Polar residues" evidence="20">
    <location>
        <begin position="865"/>
        <end position="898"/>
    </location>
</feature>
<evidence type="ECO:0000256" key="6">
    <source>
        <dbReference type="ARBA" id="ARBA00022692"/>
    </source>
</evidence>
<keyword evidence="10 21" id="KW-1133">Transmembrane helix</keyword>
<dbReference type="GO" id="GO:0001755">
    <property type="term" value="P:neural crest cell migration"/>
    <property type="evidence" value="ECO:0007669"/>
    <property type="project" value="TreeGrafter"/>
</dbReference>
<dbReference type="RefSeq" id="XP_027460815.1">
    <property type="nucleotide sequence ID" value="XM_027605014.2"/>
</dbReference>
<gene>
    <name evidence="25" type="primary">SEMA6A</name>
</gene>
<dbReference type="SUPFAM" id="SSF103575">
    <property type="entry name" value="Plexin repeat"/>
    <property type="match status" value="1"/>
</dbReference>
<keyword evidence="8" id="KW-0221">Differentiation</keyword>
<feature type="region of interest" description="Disordered" evidence="20">
    <location>
        <begin position="940"/>
        <end position="975"/>
    </location>
</feature>
<dbReference type="Pfam" id="PF01403">
    <property type="entry name" value="Sema"/>
    <property type="match status" value="1"/>
</dbReference>
<feature type="chain" id="PRO_5026836894" description="Semaphorin-6A" evidence="22">
    <location>
        <begin position="19"/>
        <end position="975"/>
    </location>
</feature>
<proteinExistence type="inferred from homology"/>
<comment type="similarity">
    <text evidence="2">Belongs to the semaphorin family.</text>
</comment>
<evidence type="ECO:0000256" key="8">
    <source>
        <dbReference type="ARBA" id="ARBA00022782"/>
    </source>
</evidence>
<evidence type="ECO:0000256" key="19">
    <source>
        <dbReference type="PROSITE-ProRule" id="PRU00352"/>
    </source>
</evidence>
<dbReference type="FunFam" id="2.130.10.10:FF:000028">
    <property type="entry name" value="semaphorin-6A isoform X1"/>
    <property type="match status" value="1"/>
</dbReference>
<comment type="subunit">
    <text evidence="15">Active as a homodimer or oligomer. The SEMA6A homodimer interacts with a PLXNA2 homodimer, giving rise to a heterotetramer. Interacts with EVL.</text>
</comment>
<dbReference type="PROSITE" id="PS51004">
    <property type="entry name" value="SEMA"/>
    <property type="match status" value="1"/>
</dbReference>
<evidence type="ECO:0000256" key="1">
    <source>
        <dbReference type="ARBA" id="ARBA00004251"/>
    </source>
</evidence>
<evidence type="ECO:0000256" key="4">
    <source>
        <dbReference type="ARBA" id="ARBA00022475"/>
    </source>
</evidence>
<dbReference type="Pfam" id="PF01437">
    <property type="entry name" value="PSI"/>
    <property type="match status" value="1"/>
</dbReference>